<dbReference type="EMBL" id="AP015038">
    <property type="protein sequence ID" value="BAT87731.1"/>
    <property type="molecule type" value="Genomic_DNA"/>
</dbReference>
<dbReference type="Proteomes" id="UP000291084">
    <property type="component" value="Chromosome 5"/>
</dbReference>
<reference evidence="1 2" key="1">
    <citation type="journal article" date="2015" name="Sci. Rep.">
        <title>The power of single molecule real-time sequencing technology in the de novo assembly of a eukaryotic genome.</title>
        <authorList>
            <person name="Sakai H."/>
            <person name="Naito K."/>
            <person name="Ogiso-Tanaka E."/>
            <person name="Takahashi Y."/>
            <person name="Iseki K."/>
            <person name="Muto C."/>
            <person name="Satou K."/>
            <person name="Teruya K."/>
            <person name="Shiroma A."/>
            <person name="Shimoji M."/>
            <person name="Hirano T."/>
            <person name="Itoh T."/>
            <person name="Kaga A."/>
            <person name="Tomooka N."/>
        </authorList>
    </citation>
    <scope>NUCLEOTIDE SEQUENCE [LARGE SCALE GENOMIC DNA]</scope>
    <source>
        <strain evidence="2">cv. Shumari</strain>
    </source>
</reference>
<protein>
    <submittedName>
        <fullName evidence="1">Uncharacterized protein</fullName>
    </submittedName>
</protein>
<organism evidence="1 2">
    <name type="scientific">Vigna angularis var. angularis</name>
    <dbReference type="NCBI Taxonomy" id="157739"/>
    <lineage>
        <taxon>Eukaryota</taxon>
        <taxon>Viridiplantae</taxon>
        <taxon>Streptophyta</taxon>
        <taxon>Embryophyta</taxon>
        <taxon>Tracheophyta</taxon>
        <taxon>Spermatophyta</taxon>
        <taxon>Magnoliopsida</taxon>
        <taxon>eudicotyledons</taxon>
        <taxon>Gunneridae</taxon>
        <taxon>Pentapetalae</taxon>
        <taxon>rosids</taxon>
        <taxon>fabids</taxon>
        <taxon>Fabales</taxon>
        <taxon>Fabaceae</taxon>
        <taxon>Papilionoideae</taxon>
        <taxon>50 kb inversion clade</taxon>
        <taxon>NPAAA clade</taxon>
        <taxon>indigoferoid/millettioid clade</taxon>
        <taxon>Phaseoleae</taxon>
        <taxon>Vigna</taxon>
    </lineage>
</organism>
<gene>
    <name evidence="1" type="primary">Vigan.05G112800</name>
    <name evidence="1" type="ORF">VIGAN_05112800</name>
</gene>
<sequence>MPRPLPLPLPLPRPSPPLSLNPLPLPVPLPSSSPCDKNFRAFLTASSRAGIARLSGKVSEAAAPRAGRARRCLFSSLTCVSGSGCFMGFPLPSPDNTSSMLPGSLLTCSTSIGKPSLVVGEAFSSLLNKMGFLGPESGGPKSFGG</sequence>
<dbReference type="AlphaFoldDB" id="A0A0S3S4I3"/>
<accession>A0A0S3S4I3</accession>
<evidence type="ECO:0000313" key="1">
    <source>
        <dbReference type="EMBL" id="BAT87731.1"/>
    </source>
</evidence>
<keyword evidence="2" id="KW-1185">Reference proteome</keyword>
<proteinExistence type="predicted"/>
<evidence type="ECO:0000313" key="2">
    <source>
        <dbReference type="Proteomes" id="UP000291084"/>
    </source>
</evidence>
<name>A0A0S3S4I3_PHAAN</name>